<keyword evidence="2" id="KW-1185">Reference proteome</keyword>
<protein>
    <submittedName>
        <fullName evidence="1">Uncharacterized protein</fullName>
    </submittedName>
</protein>
<organism evidence="1 2">
    <name type="scientific">Porites lobata</name>
    <dbReference type="NCBI Taxonomy" id="104759"/>
    <lineage>
        <taxon>Eukaryota</taxon>
        <taxon>Metazoa</taxon>
        <taxon>Cnidaria</taxon>
        <taxon>Anthozoa</taxon>
        <taxon>Hexacorallia</taxon>
        <taxon>Scleractinia</taxon>
        <taxon>Fungiina</taxon>
        <taxon>Poritidae</taxon>
        <taxon>Porites</taxon>
    </lineage>
</organism>
<proteinExistence type="predicted"/>
<comment type="caution">
    <text evidence="1">The sequence shown here is derived from an EMBL/GenBank/DDBJ whole genome shotgun (WGS) entry which is preliminary data.</text>
</comment>
<reference evidence="1 2" key="1">
    <citation type="submission" date="2022-05" db="EMBL/GenBank/DDBJ databases">
        <authorList>
            <consortium name="Genoscope - CEA"/>
            <person name="William W."/>
        </authorList>
    </citation>
    <scope>NUCLEOTIDE SEQUENCE [LARGE SCALE GENOMIC DNA]</scope>
</reference>
<gene>
    <name evidence="1" type="ORF">PLOB_00027589</name>
</gene>
<feature type="non-terminal residue" evidence="1">
    <location>
        <position position="83"/>
    </location>
</feature>
<name>A0ABN8RZA7_9CNID</name>
<dbReference type="Proteomes" id="UP001159405">
    <property type="component" value="Unassembled WGS sequence"/>
</dbReference>
<sequence>MEKVKASGVAGVEAAVNQRNLKRKHWKKRVMTWTWLKKKDLKSSTEALICAAQEQALRTNYANLNTDESVESPLCLMCHERGE</sequence>
<evidence type="ECO:0000313" key="2">
    <source>
        <dbReference type="Proteomes" id="UP001159405"/>
    </source>
</evidence>
<dbReference type="EMBL" id="CALNXK010000335">
    <property type="protein sequence ID" value="CAH3182882.1"/>
    <property type="molecule type" value="Genomic_DNA"/>
</dbReference>
<evidence type="ECO:0000313" key="1">
    <source>
        <dbReference type="EMBL" id="CAH3182882.1"/>
    </source>
</evidence>
<accession>A0ABN8RZA7</accession>